<accession>A0A0F7S1D2</accession>
<name>A0A0F7S1D2_9BASI</name>
<feature type="compositionally biased region" description="Basic residues" evidence="11">
    <location>
        <begin position="93"/>
        <end position="105"/>
    </location>
</feature>
<dbReference type="GO" id="GO:0008320">
    <property type="term" value="F:protein transmembrane transporter activity"/>
    <property type="evidence" value="ECO:0007669"/>
    <property type="project" value="TreeGrafter"/>
</dbReference>
<evidence type="ECO:0000256" key="9">
    <source>
        <dbReference type="ARBA" id="ARBA00038030"/>
    </source>
</evidence>
<keyword evidence="13" id="KW-1185">Reference proteome</keyword>
<evidence type="ECO:0000256" key="2">
    <source>
        <dbReference type="ARBA" id="ARBA00022692"/>
    </source>
</evidence>
<feature type="region of interest" description="Disordered" evidence="11">
    <location>
        <begin position="62"/>
        <end position="143"/>
    </location>
</feature>
<evidence type="ECO:0000256" key="8">
    <source>
        <dbReference type="ARBA" id="ARBA00023136"/>
    </source>
</evidence>
<keyword evidence="8" id="KW-0472">Membrane</keyword>
<evidence type="ECO:0000256" key="6">
    <source>
        <dbReference type="ARBA" id="ARBA00022989"/>
    </source>
</evidence>
<gene>
    <name evidence="12" type="primary">SSCI58870.1</name>
</gene>
<feature type="repeat" description="TPR" evidence="10">
    <location>
        <begin position="381"/>
        <end position="414"/>
    </location>
</feature>
<keyword evidence="2" id="KW-0812">Transmembrane</keyword>
<evidence type="ECO:0000256" key="4">
    <source>
        <dbReference type="ARBA" id="ARBA00022787"/>
    </source>
</evidence>
<evidence type="ECO:0000256" key="11">
    <source>
        <dbReference type="SAM" id="MobiDB-lite"/>
    </source>
</evidence>
<dbReference type="PROSITE" id="PS50005">
    <property type="entry name" value="TPR"/>
    <property type="match status" value="5"/>
</dbReference>
<dbReference type="STRING" id="49012.A0A0F7S1D2"/>
<keyword evidence="4" id="KW-1000">Mitochondrion outer membrane</keyword>
<feature type="compositionally biased region" description="Low complexity" evidence="11">
    <location>
        <begin position="82"/>
        <end position="92"/>
    </location>
</feature>
<dbReference type="EMBL" id="CCFA01003539">
    <property type="protein sequence ID" value="CDS01119.1"/>
    <property type="molecule type" value="Genomic_DNA"/>
</dbReference>
<keyword evidence="3" id="KW-0677">Repeat</keyword>
<reference evidence="13" key="1">
    <citation type="submission" date="2014-06" db="EMBL/GenBank/DDBJ databases">
        <authorList>
            <person name="Berkman P.J."/>
        </authorList>
    </citation>
    <scope>NUCLEOTIDE SEQUENCE [LARGE SCALE GENOMIC DNA]</scope>
</reference>
<dbReference type="InterPro" id="IPR019734">
    <property type="entry name" value="TPR_rpt"/>
</dbReference>
<dbReference type="Pfam" id="PF13432">
    <property type="entry name" value="TPR_16"/>
    <property type="match status" value="2"/>
</dbReference>
<feature type="compositionally biased region" description="Low complexity" evidence="11">
    <location>
        <begin position="117"/>
        <end position="126"/>
    </location>
</feature>
<dbReference type="GO" id="GO:0030150">
    <property type="term" value="P:protein import into mitochondrial matrix"/>
    <property type="evidence" value="ECO:0007669"/>
    <property type="project" value="TreeGrafter"/>
</dbReference>
<comment type="subcellular location">
    <subcellularLocation>
        <location evidence="1">Mitochondrion outer membrane</location>
        <topology evidence="1">Single-pass membrane protein</topology>
    </subcellularLocation>
</comment>
<evidence type="ECO:0000313" key="12">
    <source>
        <dbReference type="EMBL" id="CDS01119.1"/>
    </source>
</evidence>
<keyword evidence="7" id="KW-0496">Mitochondrion</keyword>
<dbReference type="Proteomes" id="UP000242770">
    <property type="component" value="Unassembled WGS sequence"/>
</dbReference>
<evidence type="ECO:0000256" key="5">
    <source>
        <dbReference type="ARBA" id="ARBA00022803"/>
    </source>
</evidence>
<organism evidence="12 13">
    <name type="scientific">Sporisorium scitamineum</name>
    <dbReference type="NCBI Taxonomy" id="49012"/>
    <lineage>
        <taxon>Eukaryota</taxon>
        <taxon>Fungi</taxon>
        <taxon>Dikarya</taxon>
        <taxon>Basidiomycota</taxon>
        <taxon>Ustilaginomycotina</taxon>
        <taxon>Ustilaginomycetes</taxon>
        <taxon>Ustilaginales</taxon>
        <taxon>Ustilaginaceae</taxon>
        <taxon>Sporisorium</taxon>
    </lineage>
</organism>
<dbReference type="GO" id="GO:0045039">
    <property type="term" value="P:protein insertion into mitochondrial inner membrane"/>
    <property type="evidence" value="ECO:0007669"/>
    <property type="project" value="TreeGrafter"/>
</dbReference>
<dbReference type="SUPFAM" id="SSF48452">
    <property type="entry name" value="TPR-like"/>
    <property type="match status" value="3"/>
</dbReference>
<dbReference type="GO" id="GO:0005741">
    <property type="term" value="C:mitochondrial outer membrane"/>
    <property type="evidence" value="ECO:0007669"/>
    <property type="project" value="UniProtKB-SubCell"/>
</dbReference>
<keyword evidence="5 10" id="KW-0802">TPR repeat</keyword>
<dbReference type="PROSITE" id="PS50293">
    <property type="entry name" value="TPR_REGION"/>
    <property type="match status" value="1"/>
</dbReference>
<feature type="repeat" description="TPR" evidence="10">
    <location>
        <begin position="169"/>
        <end position="202"/>
    </location>
</feature>
<sequence>MAPIPNAQQASQQAARAADRAQVTANNTANKLSKWVEENRTLVIALATGTLALGGYYLYSRSSSKAKAKGTVSDSDDEEKAGSASAGGSASANKKKKKKGTKKKTTGSGSGAGAAAGGSSSTDSSSQRADGLPSDPSGPLLDEATDDQLAELPESEILRLPQAKRDSLSQHLKTLGNKAYSNRQFEKAITHYTKAIAAHPMAVFYSNRAACYANLSQPQQVVADCDEALKMDRVYVKALNRRAVAKEQLGNPTEGQEGIGEDKAQLLFDSLVDFTAVAILGQFKDQTATESVERVLRKLATGKAQDILKSREPKLPSPTFVTAYLEAFRAKSKPTLPENPSQGDETLLKAYGALEAKSYPHAFTLFNEAIEQGLSNEDLEANAYNMRGTFKFVIGNAKEALADLERSTSLRPNYVQSWVKKASVHMELSDKEAAFKDFEKAIEADAQDPDIYYHRGQVNFILGEFDAAIKDYEKSTSLDDTFIFSQVQYAVAHYKNSNIGHSTAAFRTLLRNFDTSSEAYNYYGELLLDQQKFEEAMDKFDKAIEIENGKSGSANVLPMINKALALFQWKQDIGAAEELCRQALTKDEDCDVAVATLAQLSLQQGKIQDAIDYFERSAKIARTEPELINALTYENASRAQLKFIQEYPEQAMQEAEETQAVERDEYFFGSGIPINWDGSSYRVCHEVTYYKIIHLTAGIISGVNELHDSLFDSLHTRWDDSHNSTRDLLEAIDDLHTTVLSSSTTIARTTTNESNSTAIILIANHGSRSLVSQQHRLGDCRTVPHHLLSHWKHLAHHCLGHAVEVDAEQKSSTPSASERLMRSTAPTTPQRHSTRKLLPKSMSRIASSPALLPSYNHDTRFP</sequence>
<proteinExistence type="inferred from homology"/>
<evidence type="ECO:0000256" key="1">
    <source>
        <dbReference type="ARBA" id="ARBA00004572"/>
    </source>
</evidence>
<evidence type="ECO:0000256" key="7">
    <source>
        <dbReference type="ARBA" id="ARBA00023128"/>
    </source>
</evidence>
<evidence type="ECO:0008006" key="14">
    <source>
        <dbReference type="Google" id="ProtNLM"/>
    </source>
</evidence>
<feature type="repeat" description="TPR" evidence="10">
    <location>
        <begin position="449"/>
        <end position="482"/>
    </location>
</feature>
<dbReference type="AlphaFoldDB" id="A0A0F7S1D2"/>
<dbReference type="PANTHER" id="PTHR46208">
    <property type="entry name" value="MITOCHONDRIAL IMPORT RECEPTOR SUBUNIT TOM70"/>
    <property type="match status" value="1"/>
</dbReference>
<dbReference type="InterPro" id="IPR011990">
    <property type="entry name" value="TPR-like_helical_dom_sf"/>
</dbReference>
<protein>
    <recommendedName>
        <fullName evidence="14">Mitochondrial protein import receptor tom70</fullName>
    </recommendedName>
</protein>
<comment type="similarity">
    <text evidence="9">Belongs to the Tom70 family.</text>
</comment>
<feature type="repeat" description="TPR" evidence="10">
    <location>
        <begin position="517"/>
        <end position="550"/>
    </location>
</feature>
<feature type="region of interest" description="Disordered" evidence="11">
    <location>
        <begin position="806"/>
        <end position="862"/>
    </location>
</feature>
<keyword evidence="6" id="KW-1133">Transmembrane helix</keyword>
<dbReference type="GO" id="GO:0030943">
    <property type="term" value="F:mitochondrion targeting sequence binding"/>
    <property type="evidence" value="ECO:0007669"/>
    <property type="project" value="TreeGrafter"/>
</dbReference>
<evidence type="ECO:0000256" key="3">
    <source>
        <dbReference type="ARBA" id="ARBA00022737"/>
    </source>
</evidence>
<feature type="region of interest" description="Disordered" evidence="11">
    <location>
        <begin position="1"/>
        <end position="23"/>
    </location>
</feature>
<evidence type="ECO:0000256" key="10">
    <source>
        <dbReference type="PROSITE-ProRule" id="PRU00339"/>
    </source>
</evidence>
<feature type="compositionally biased region" description="Low complexity" evidence="11">
    <location>
        <begin position="7"/>
        <end position="22"/>
    </location>
</feature>
<evidence type="ECO:0000313" key="13">
    <source>
        <dbReference type="Proteomes" id="UP000242770"/>
    </source>
</evidence>
<dbReference type="PANTHER" id="PTHR46208:SF1">
    <property type="entry name" value="MITOCHONDRIAL IMPORT RECEPTOR SUBUNIT TOM70"/>
    <property type="match status" value="1"/>
</dbReference>
<feature type="repeat" description="TPR" evidence="10">
    <location>
        <begin position="415"/>
        <end position="448"/>
    </location>
</feature>
<dbReference type="Pfam" id="PF14559">
    <property type="entry name" value="TPR_19"/>
    <property type="match status" value="1"/>
</dbReference>
<dbReference type="Gene3D" id="1.25.40.10">
    <property type="entry name" value="Tetratricopeptide repeat domain"/>
    <property type="match status" value="2"/>
</dbReference>
<dbReference type="SMART" id="SM00028">
    <property type="entry name" value="TPR"/>
    <property type="match status" value="8"/>
</dbReference>